<accession>A0A8S5PQL7</accession>
<dbReference type="InterPro" id="IPR000123">
    <property type="entry name" value="Reverse_transcriptase_msDNA"/>
</dbReference>
<proteinExistence type="inferred from homology"/>
<dbReference type="GO" id="GO:0003723">
    <property type="term" value="F:RNA binding"/>
    <property type="evidence" value="ECO:0007669"/>
    <property type="project" value="InterPro"/>
</dbReference>
<dbReference type="EMBL" id="BK015488">
    <property type="protein sequence ID" value="DAE09398.1"/>
    <property type="molecule type" value="Genomic_DNA"/>
</dbReference>
<dbReference type="InterPro" id="IPR043502">
    <property type="entry name" value="DNA/RNA_pol_sf"/>
</dbReference>
<keyword evidence="5" id="KW-0051">Antiviral defense</keyword>
<evidence type="ECO:0000256" key="5">
    <source>
        <dbReference type="ARBA" id="ARBA00023118"/>
    </source>
</evidence>
<evidence type="ECO:0000256" key="1">
    <source>
        <dbReference type="ARBA" id="ARBA00022679"/>
    </source>
</evidence>
<evidence type="ECO:0000256" key="3">
    <source>
        <dbReference type="ARBA" id="ARBA00022723"/>
    </source>
</evidence>
<feature type="domain" description="Reverse transcriptase" evidence="8">
    <location>
        <begin position="71"/>
        <end position="306"/>
    </location>
</feature>
<keyword evidence="2" id="KW-0548">Nucleotidyltransferase</keyword>
<keyword evidence="4" id="KW-0460">Magnesium</keyword>
<keyword evidence="3" id="KW-0479">Metal-binding</keyword>
<dbReference type="GO" id="GO:0003964">
    <property type="term" value="F:RNA-directed DNA polymerase activity"/>
    <property type="evidence" value="ECO:0007669"/>
    <property type="project" value="UniProtKB-EC"/>
</dbReference>
<dbReference type="CDD" id="cd03487">
    <property type="entry name" value="RT_Bac_retron_II"/>
    <property type="match status" value="1"/>
</dbReference>
<sequence length="400" mass="46543">MIYITYSQPARYHQLTFEEMMAGITVNDIAELRTGTASGTRTVCLKRVPQKFRDAANIPELRARLQMFTDAYSTMISDPNRQSYYYKFFIPKKSGGLREINAPLPKLKAALVQLHTILSGAMLADHHTAAFAYVTGRSTLDAVKQHQKWESMWFVKFDLHDFFGSTTLDFLMSTFSKIYPFCILCENKSGEDLLRKALSLCMLNGGLPQGTPISPFLTNVMMIPFDHRMFNTMRNFRLSENRTDRFVYTRYADDMCISCRAGFRYKTVEDYIVSTLKWMNASFELNREKTHYGSRCGRNWILGVMLNKDNEISVGEREKKYFESMLASYYMSHGRGTYRGHFDKALTKPWPVEDVRRLHGLYSYYKMVEPARIAEIIEEYNKKFGMNFEELLKMDEQLIA</sequence>
<dbReference type="InterPro" id="IPR000477">
    <property type="entry name" value="RT_dom"/>
</dbReference>
<reference evidence="9" key="1">
    <citation type="journal article" date="2021" name="Proc. Natl. Acad. Sci. U.S.A.">
        <title>A Catalog of Tens of Thousands of Viruses from Human Metagenomes Reveals Hidden Associations with Chronic Diseases.</title>
        <authorList>
            <person name="Tisza M.J."/>
            <person name="Buck C.B."/>
        </authorList>
    </citation>
    <scope>NUCLEOTIDE SEQUENCE</scope>
    <source>
        <strain evidence="9">Ct96x5</strain>
    </source>
</reference>
<keyword evidence="1" id="KW-0808">Transferase</keyword>
<dbReference type="PROSITE" id="PS50878">
    <property type="entry name" value="RT_POL"/>
    <property type="match status" value="1"/>
</dbReference>
<dbReference type="InterPro" id="IPR051083">
    <property type="entry name" value="GrpII_Intron_Splice-Mob/Def"/>
</dbReference>
<evidence type="ECO:0000256" key="4">
    <source>
        <dbReference type="ARBA" id="ARBA00022842"/>
    </source>
</evidence>
<comment type="similarity">
    <text evidence="6">Belongs to the bacterial reverse transcriptase family.</text>
</comment>
<dbReference type="Pfam" id="PF00078">
    <property type="entry name" value="RVT_1"/>
    <property type="match status" value="1"/>
</dbReference>
<evidence type="ECO:0000313" key="9">
    <source>
        <dbReference type="EMBL" id="DAE09398.1"/>
    </source>
</evidence>
<protein>
    <recommendedName>
        <fullName evidence="8">Reverse transcriptase domain-containing protein</fullName>
    </recommendedName>
</protein>
<name>A0A8S5PQL7_9CAUD</name>
<evidence type="ECO:0000259" key="8">
    <source>
        <dbReference type="PROSITE" id="PS50878"/>
    </source>
</evidence>
<dbReference type="SUPFAM" id="SSF56672">
    <property type="entry name" value="DNA/RNA polymerases"/>
    <property type="match status" value="1"/>
</dbReference>
<dbReference type="PANTHER" id="PTHR34047:SF8">
    <property type="entry name" value="PROTEIN YKFC"/>
    <property type="match status" value="1"/>
</dbReference>
<dbReference type="GO" id="GO:0051607">
    <property type="term" value="P:defense response to virus"/>
    <property type="evidence" value="ECO:0007669"/>
    <property type="project" value="UniProtKB-KW"/>
</dbReference>
<comment type="catalytic activity">
    <reaction evidence="7">
        <text>DNA(n) + a 2'-deoxyribonucleoside 5'-triphosphate = DNA(n+1) + diphosphate</text>
        <dbReference type="Rhea" id="RHEA:22508"/>
        <dbReference type="Rhea" id="RHEA-COMP:17339"/>
        <dbReference type="Rhea" id="RHEA-COMP:17340"/>
        <dbReference type="ChEBI" id="CHEBI:33019"/>
        <dbReference type="ChEBI" id="CHEBI:61560"/>
        <dbReference type="ChEBI" id="CHEBI:173112"/>
        <dbReference type="EC" id="2.7.7.49"/>
    </reaction>
</comment>
<evidence type="ECO:0000256" key="7">
    <source>
        <dbReference type="ARBA" id="ARBA00048173"/>
    </source>
</evidence>
<dbReference type="GO" id="GO:0046872">
    <property type="term" value="F:metal ion binding"/>
    <property type="evidence" value="ECO:0007669"/>
    <property type="project" value="UniProtKB-KW"/>
</dbReference>
<dbReference type="PRINTS" id="PR00866">
    <property type="entry name" value="RNADNAPOLMS"/>
</dbReference>
<organism evidence="9">
    <name type="scientific">Siphoviridae sp. ct96x5</name>
    <dbReference type="NCBI Taxonomy" id="2825367"/>
    <lineage>
        <taxon>Viruses</taxon>
        <taxon>Duplodnaviria</taxon>
        <taxon>Heunggongvirae</taxon>
        <taxon>Uroviricota</taxon>
        <taxon>Caudoviricetes</taxon>
    </lineage>
</organism>
<dbReference type="PANTHER" id="PTHR34047">
    <property type="entry name" value="NUCLEAR INTRON MATURASE 1, MITOCHONDRIAL-RELATED"/>
    <property type="match status" value="1"/>
</dbReference>
<evidence type="ECO:0000256" key="2">
    <source>
        <dbReference type="ARBA" id="ARBA00022695"/>
    </source>
</evidence>
<evidence type="ECO:0000256" key="6">
    <source>
        <dbReference type="ARBA" id="ARBA00034120"/>
    </source>
</evidence>